<proteinExistence type="predicted"/>
<accession>A0A2M7RQ71</accession>
<dbReference type="InterPro" id="IPR001173">
    <property type="entry name" value="Glyco_trans_2-like"/>
</dbReference>
<reference evidence="3" key="1">
    <citation type="submission" date="2017-09" db="EMBL/GenBank/DDBJ databases">
        <title>Depth-based differentiation of microbial function through sediment-hosted aquifers and enrichment of novel symbionts in the deep terrestrial subsurface.</title>
        <authorList>
            <person name="Probst A.J."/>
            <person name="Ladd B."/>
            <person name="Jarett J.K."/>
            <person name="Geller-Mcgrath D.E."/>
            <person name="Sieber C.M.K."/>
            <person name="Emerson J.B."/>
            <person name="Anantharaman K."/>
            <person name="Thomas B.C."/>
            <person name="Malmstrom R."/>
            <person name="Stieglmeier M."/>
            <person name="Klingl A."/>
            <person name="Woyke T."/>
            <person name="Ryan C.M."/>
            <person name="Banfield J.F."/>
        </authorList>
    </citation>
    <scope>NUCLEOTIDE SEQUENCE [LARGE SCALE GENOMIC DNA]</scope>
</reference>
<feature type="domain" description="Glycosyltransferase 2-like" evidence="1">
    <location>
        <begin position="4"/>
        <end position="129"/>
    </location>
</feature>
<dbReference type="AlphaFoldDB" id="A0A2M7RQ71"/>
<comment type="caution">
    <text evidence="2">The sequence shown here is derived from an EMBL/GenBank/DDBJ whole genome shotgun (WGS) entry which is preliminary data.</text>
</comment>
<dbReference type="CDD" id="cd02511">
    <property type="entry name" value="Beta4Glucosyltransferase"/>
    <property type="match status" value="1"/>
</dbReference>
<dbReference type="SUPFAM" id="SSF53448">
    <property type="entry name" value="Nucleotide-diphospho-sugar transferases"/>
    <property type="match status" value="1"/>
</dbReference>
<dbReference type="PANTHER" id="PTHR43630">
    <property type="entry name" value="POLY-BETA-1,6-N-ACETYL-D-GLUCOSAMINE SYNTHASE"/>
    <property type="match status" value="1"/>
</dbReference>
<name>A0A2M7RQ71_9BACT</name>
<dbReference type="Proteomes" id="UP000231069">
    <property type="component" value="Unassembled WGS sequence"/>
</dbReference>
<evidence type="ECO:0000259" key="1">
    <source>
        <dbReference type="Pfam" id="PF00535"/>
    </source>
</evidence>
<dbReference type="Gene3D" id="3.90.550.10">
    <property type="entry name" value="Spore Coat Polysaccharide Biosynthesis Protein SpsA, Chain A"/>
    <property type="match status" value="1"/>
</dbReference>
<sequence>MTVSAVIITKNEENNILECIKTLKFVDEIIVIDNFSQDKTVEKAITVGAKVYTHSGLDFSYLRNIGKEKSTSEWLLYVDADEKVSKDLEEEIENIVKHDTGFSAYQIVRQNYYFGRLWPKNEKMTRMMRKDSLLGWQGILHESPIVSGKVGQLKSRLIHYTHRNLSEMVAKTNEWSEVEAQLRYKNNHPNITWWRLLRMMLTSFFDSYVEKEAWKAGSEGIIESIYQSFSMFITYAKLWEKQNTYLRKKRNG</sequence>
<dbReference type="Pfam" id="PF00535">
    <property type="entry name" value="Glycos_transf_2"/>
    <property type="match status" value="1"/>
</dbReference>
<dbReference type="PANTHER" id="PTHR43630:SF2">
    <property type="entry name" value="GLYCOSYLTRANSFERASE"/>
    <property type="match status" value="1"/>
</dbReference>
<evidence type="ECO:0000313" key="3">
    <source>
        <dbReference type="Proteomes" id="UP000231069"/>
    </source>
</evidence>
<evidence type="ECO:0000313" key="2">
    <source>
        <dbReference type="EMBL" id="PIZ02448.1"/>
    </source>
</evidence>
<dbReference type="InterPro" id="IPR029044">
    <property type="entry name" value="Nucleotide-diphossugar_trans"/>
</dbReference>
<dbReference type="EMBL" id="PFMK01000085">
    <property type="protein sequence ID" value="PIZ02448.1"/>
    <property type="molecule type" value="Genomic_DNA"/>
</dbReference>
<organism evidence="2 3">
    <name type="scientific">Candidatus Gottesmanbacteria bacterium CG_4_10_14_0_8_um_filter_37_24</name>
    <dbReference type="NCBI Taxonomy" id="1974574"/>
    <lineage>
        <taxon>Bacteria</taxon>
        <taxon>Candidatus Gottesmaniibacteriota</taxon>
    </lineage>
</organism>
<protein>
    <recommendedName>
        <fullName evidence="1">Glycosyltransferase 2-like domain-containing protein</fullName>
    </recommendedName>
</protein>
<gene>
    <name evidence="2" type="ORF">COY59_04575</name>
</gene>